<keyword evidence="2" id="KW-1185">Reference proteome</keyword>
<proteinExistence type="predicted"/>
<gene>
    <name evidence="1" type="ORF">HS961_18370</name>
</gene>
<evidence type="ECO:0000313" key="1">
    <source>
        <dbReference type="EMBL" id="QMV74641.1"/>
    </source>
</evidence>
<dbReference type="RefSeq" id="WP_182324462.1">
    <property type="nucleotide sequence ID" value="NZ_CP058554.1"/>
</dbReference>
<reference evidence="1 2" key="1">
    <citation type="journal article" date="2020" name="G3 (Bethesda)">
        <title>CeMbio - The Caenorhabditis elegans Microbiome Resource.</title>
        <authorList>
            <person name="Dirksen P."/>
            <person name="Assie A."/>
            <person name="Zimmermann J."/>
            <person name="Zhang F."/>
            <person name="Tietje A.M."/>
            <person name="Marsh S.A."/>
            <person name="Felix M.A."/>
            <person name="Shapira M."/>
            <person name="Kaleta C."/>
            <person name="Schulenburg H."/>
            <person name="Samuel B."/>
        </authorList>
    </citation>
    <scope>NUCLEOTIDE SEQUENCE [LARGE SCALE GENOMIC DNA]</scope>
    <source>
        <strain evidence="1 2">BIGb0172</strain>
    </source>
</reference>
<protein>
    <submittedName>
        <fullName evidence="1">Uncharacterized protein</fullName>
    </submittedName>
</protein>
<evidence type="ECO:0000313" key="2">
    <source>
        <dbReference type="Proteomes" id="UP000515240"/>
    </source>
</evidence>
<dbReference type="KEGG" id="cpis:HS961_18370"/>
<dbReference type="AlphaFoldDB" id="A0A7G5EKW6"/>
<organism evidence="1 2">
    <name type="scientific">Comamonas piscis</name>
    <dbReference type="NCBI Taxonomy" id="1562974"/>
    <lineage>
        <taxon>Bacteria</taxon>
        <taxon>Pseudomonadati</taxon>
        <taxon>Pseudomonadota</taxon>
        <taxon>Betaproteobacteria</taxon>
        <taxon>Burkholderiales</taxon>
        <taxon>Comamonadaceae</taxon>
        <taxon>Comamonas</taxon>
    </lineage>
</organism>
<name>A0A7G5EKW6_9BURK</name>
<dbReference type="Proteomes" id="UP000515240">
    <property type="component" value="Chromosome"/>
</dbReference>
<sequence length="182" mass="20628">MHKLSHFLAHGWAPFSQGPVYAVSSVDSTERFIAGVPAGDALPFTTLVASLSPPYLLLFVLHTSRGEGAEGRYQSPVLSLEEFQDFIGRFGAFLSGDARFDIWAYSVEERATIVWDRHDQIFAYGPIGRYQERLNALGFELGDPRIPFPHQHHYRQEFDVDAKALLVSLPWTYSELRPEDEQ</sequence>
<accession>A0A7G5EKW6</accession>
<dbReference type="EMBL" id="CP058554">
    <property type="protein sequence ID" value="QMV74641.1"/>
    <property type="molecule type" value="Genomic_DNA"/>
</dbReference>